<keyword evidence="3 4" id="KW-0408">Iron</keyword>
<evidence type="ECO:0000256" key="4">
    <source>
        <dbReference type="PROSITE-ProRule" id="PRU00433"/>
    </source>
</evidence>
<gene>
    <name evidence="7" type="ORF">KK083_21135</name>
</gene>
<dbReference type="Gene3D" id="1.10.760.10">
    <property type="entry name" value="Cytochrome c-like domain"/>
    <property type="match status" value="1"/>
</dbReference>
<dbReference type="InterPro" id="IPR009056">
    <property type="entry name" value="Cyt_c-like_dom"/>
</dbReference>
<reference evidence="7 8" key="1">
    <citation type="submission" date="2021-05" db="EMBL/GenBank/DDBJ databases">
        <title>A Polyphasic approach of four new species of the genus Ohtaekwangia: Ohtaekwangia histidinii sp. nov., Ohtaekwangia cretensis sp. nov., Ohtaekwangia indiensis sp. nov., Ohtaekwangia reichenbachii sp. nov. from diverse environment.</title>
        <authorList>
            <person name="Octaviana S."/>
        </authorList>
    </citation>
    <scope>NUCLEOTIDE SEQUENCE [LARGE SCALE GENOMIC DNA]</scope>
    <source>
        <strain evidence="7 8">PWU4</strain>
    </source>
</reference>
<dbReference type="InterPro" id="IPR051459">
    <property type="entry name" value="Cytochrome_c-type_DH"/>
</dbReference>
<dbReference type="AlphaFoldDB" id="A0AAP2GQX0"/>
<dbReference type="RefSeq" id="WP_254167341.1">
    <property type="nucleotide sequence ID" value="NZ_JAHESF010000025.1"/>
</dbReference>
<name>A0AAP2GQX0_9BACT</name>
<feature type="signal peptide" evidence="5">
    <location>
        <begin position="1"/>
        <end position="21"/>
    </location>
</feature>
<dbReference type="InterPro" id="IPR036909">
    <property type="entry name" value="Cyt_c-like_dom_sf"/>
</dbReference>
<evidence type="ECO:0000256" key="2">
    <source>
        <dbReference type="ARBA" id="ARBA00022723"/>
    </source>
</evidence>
<dbReference type="PANTHER" id="PTHR35008">
    <property type="entry name" value="BLL4482 PROTEIN-RELATED"/>
    <property type="match status" value="1"/>
</dbReference>
<evidence type="ECO:0000313" key="7">
    <source>
        <dbReference type="EMBL" id="MBT1699415.1"/>
    </source>
</evidence>
<keyword evidence="5" id="KW-0732">Signal</keyword>
<evidence type="ECO:0000256" key="5">
    <source>
        <dbReference type="SAM" id="SignalP"/>
    </source>
</evidence>
<dbReference type="EMBL" id="JAHESF010000025">
    <property type="protein sequence ID" value="MBT1699415.1"/>
    <property type="molecule type" value="Genomic_DNA"/>
</dbReference>
<evidence type="ECO:0000256" key="3">
    <source>
        <dbReference type="ARBA" id="ARBA00023004"/>
    </source>
</evidence>
<dbReference type="Proteomes" id="UP001319200">
    <property type="component" value="Unassembled WGS sequence"/>
</dbReference>
<dbReference type="GO" id="GO:0009055">
    <property type="term" value="F:electron transfer activity"/>
    <property type="evidence" value="ECO:0007669"/>
    <property type="project" value="InterPro"/>
</dbReference>
<keyword evidence="1 4" id="KW-0349">Heme</keyword>
<evidence type="ECO:0000256" key="1">
    <source>
        <dbReference type="ARBA" id="ARBA00022617"/>
    </source>
</evidence>
<dbReference type="SUPFAM" id="SSF46626">
    <property type="entry name" value="Cytochrome c"/>
    <property type="match status" value="1"/>
</dbReference>
<organism evidence="7 8">
    <name type="scientific">Chryseosolibacter histidini</name>
    <dbReference type="NCBI Taxonomy" id="2782349"/>
    <lineage>
        <taxon>Bacteria</taxon>
        <taxon>Pseudomonadati</taxon>
        <taxon>Bacteroidota</taxon>
        <taxon>Cytophagia</taxon>
        <taxon>Cytophagales</taxon>
        <taxon>Chryseotaleaceae</taxon>
        <taxon>Chryseosolibacter</taxon>
    </lineage>
</organism>
<dbReference type="Pfam" id="PF00034">
    <property type="entry name" value="Cytochrom_C"/>
    <property type="match status" value="1"/>
</dbReference>
<keyword evidence="8" id="KW-1185">Reference proteome</keyword>
<accession>A0AAP2GQX0</accession>
<dbReference type="PROSITE" id="PS51007">
    <property type="entry name" value="CYTC"/>
    <property type="match status" value="1"/>
</dbReference>
<proteinExistence type="predicted"/>
<keyword evidence="2 4" id="KW-0479">Metal-binding</keyword>
<sequence length="132" mass="14408">MKKIVSVVAFIAVHAAVLAQSADKASIERGKTVYESTCLACHQADGSGVPNLNPPLIKTKWTLGDKNQLINVVLKGLDEEIEVDGETYHNVMPPLNYLSDQEIADVLTYVRNNFGNKASAIKEADVKALREK</sequence>
<comment type="caution">
    <text evidence="7">The sequence shown here is derived from an EMBL/GenBank/DDBJ whole genome shotgun (WGS) entry which is preliminary data.</text>
</comment>
<dbReference type="PANTHER" id="PTHR35008:SF4">
    <property type="entry name" value="BLL4482 PROTEIN"/>
    <property type="match status" value="1"/>
</dbReference>
<dbReference type="GO" id="GO:0020037">
    <property type="term" value="F:heme binding"/>
    <property type="evidence" value="ECO:0007669"/>
    <property type="project" value="InterPro"/>
</dbReference>
<evidence type="ECO:0000313" key="8">
    <source>
        <dbReference type="Proteomes" id="UP001319200"/>
    </source>
</evidence>
<feature type="domain" description="Cytochrome c" evidence="6">
    <location>
        <begin position="25"/>
        <end position="114"/>
    </location>
</feature>
<feature type="chain" id="PRO_5042946097" evidence="5">
    <location>
        <begin position="22"/>
        <end position="132"/>
    </location>
</feature>
<protein>
    <submittedName>
        <fullName evidence="7">Cytochrome c</fullName>
    </submittedName>
</protein>
<evidence type="ECO:0000259" key="6">
    <source>
        <dbReference type="PROSITE" id="PS51007"/>
    </source>
</evidence>
<dbReference type="GO" id="GO:0046872">
    <property type="term" value="F:metal ion binding"/>
    <property type="evidence" value="ECO:0007669"/>
    <property type="project" value="UniProtKB-KW"/>
</dbReference>